<protein>
    <recommendedName>
        <fullName evidence="7">Rieske domain-containing protein</fullName>
    </recommendedName>
</protein>
<organism evidence="8 9">
    <name type="scientific">Aliidongia dinghuensis</name>
    <dbReference type="NCBI Taxonomy" id="1867774"/>
    <lineage>
        <taxon>Bacteria</taxon>
        <taxon>Pseudomonadati</taxon>
        <taxon>Pseudomonadota</taxon>
        <taxon>Alphaproteobacteria</taxon>
        <taxon>Rhodospirillales</taxon>
        <taxon>Dongiaceae</taxon>
        <taxon>Aliidongia</taxon>
    </lineage>
</organism>
<evidence type="ECO:0000256" key="5">
    <source>
        <dbReference type="ARBA" id="ARBA00034078"/>
    </source>
</evidence>
<evidence type="ECO:0000256" key="3">
    <source>
        <dbReference type="ARBA" id="ARBA00023004"/>
    </source>
</evidence>
<feature type="domain" description="Rieske" evidence="7">
    <location>
        <begin position="3"/>
        <end position="97"/>
    </location>
</feature>
<dbReference type="Gene3D" id="2.102.10.10">
    <property type="entry name" value="Rieske [2Fe-2S] iron-sulphur domain"/>
    <property type="match status" value="1"/>
</dbReference>
<dbReference type="PANTHER" id="PTHR21496">
    <property type="entry name" value="FERREDOXIN-RELATED"/>
    <property type="match status" value="1"/>
</dbReference>
<evidence type="ECO:0000256" key="6">
    <source>
        <dbReference type="ARBA" id="ARBA00038001"/>
    </source>
</evidence>
<keyword evidence="4" id="KW-0411">Iron-sulfur</keyword>
<name>A0A8J3E1I2_9PROT</name>
<dbReference type="Pfam" id="PF00355">
    <property type="entry name" value="Rieske"/>
    <property type="match status" value="1"/>
</dbReference>
<keyword evidence="3" id="KW-0408">Iron</keyword>
<dbReference type="GO" id="GO:0051537">
    <property type="term" value="F:2 iron, 2 sulfur cluster binding"/>
    <property type="evidence" value="ECO:0007669"/>
    <property type="project" value="UniProtKB-KW"/>
</dbReference>
<reference evidence="8" key="1">
    <citation type="journal article" date="2014" name="Int. J. Syst. Evol. Microbiol.">
        <title>Complete genome sequence of Corynebacterium casei LMG S-19264T (=DSM 44701T), isolated from a smear-ripened cheese.</title>
        <authorList>
            <consortium name="US DOE Joint Genome Institute (JGI-PGF)"/>
            <person name="Walter F."/>
            <person name="Albersmeier A."/>
            <person name="Kalinowski J."/>
            <person name="Ruckert C."/>
        </authorList>
    </citation>
    <scope>NUCLEOTIDE SEQUENCE</scope>
    <source>
        <strain evidence="8">CGMCC 1.15725</strain>
    </source>
</reference>
<keyword evidence="1" id="KW-0001">2Fe-2S</keyword>
<evidence type="ECO:0000256" key="2">
    <source>
        <dbReference type="ARBA" id="ARBA00022723"/>
    </source>
</evidence>
<proteinExistence type="inferred from homology"/>
<dbReference type="EMBL" id="BMJQ01000001">
    <property type="protein sequence ID" value="GGF01164.1"/>
    <property type="molecule type" value="Genomic_DNA"/>
</dbReference>
<keyword evidence="2" id="KW-0479">Metal-binding</keyword>
<dbReference type="Proteomes" id="UP000646365">
    <property type="component" value="Unassembled WGS sequence"/>
</dbReference>
<dbReference type="InterPro" id="IPR017941">
    <property type="entry name" value="Rieske_2Fe-2S"/>
</dbReference>
<dbReference type="PROSITE" id="PS51296">
    <property type="entry name" value="RIESKE"/>
    <property type="match status" value="1"/>
</dbReference>
<evidence type="ECO:0000313" key="9">
    <source>
        <dbReference type="Proteomes" id="UP000646365"/>
    </source>
</evidence>
<comment type="similarity">
    <text evidence="6">Belongs to the bacterial ring-hydroxylating dioxygenase ferredoxin component family.</text>
</comment>
<evidence type="ECO:0000256" key="4">
    <source>
        <dbReference type="ARBA" id="ARBA00023014"/>
    </source>
</evidence>
<sequence length="524" mass="57136">MAWIDVADEAAVTAAGRLVVRADGRQILLSLTEHGLFATANRCPHEGYPLSEGTLQGCTLTCNWHNWKFDLESGETLVGGDRLPRFPVRLEAGRVWVDVTRPPVAEERAKILDGLAHALDDRDQQRLVRETARLGRLGTDPADAVRVALAWAYERLEYGTTHAFAAAPDWLRLADDAGLSADARLMALGEILGHVADDVGGTDARFRFTSEHVSWDAAAFLAAIEQEDENAAAGLLRGALAASEPPIDFAAALFAAGLAHYADFGHSLIYVAQALRLIERLGSDVTEPVLLSLVRSLVYARREDLLPEFRDYRARLDAWWASSDIARPLDPVILRRISAKQAMAIVAGWGATHAPEAIFAVLVEAAAWQLLHADAPFFDSPDQKLSDNIGWLDFTHALTFAAAGLDAVHADRALWPALLLQLACFIGRNSGYVDAELATDAWRVGDRQAFRASAIQALVRHGQGRFILSAHLAKTLFASLELAEAVPDAAPTVLAATRRFLEAPIRARHPLRTARQMLVFVAEE</sequence>
<accession>A0A8J3E1I2</accession>
<reference evidence="8" key="2">
    <citation type="submission" date="2020-09" db="EMBL/GenBank/DDBJ databases">
        <authorList>
            <person name="Sun Q."/>
            <person name="Zhou Y."/>
        </authorList>
    </citation>
    <scope>NUCLEOTIDE SEQUENCE</scope>
    <source>
        <strain evidence="8">CGMCC 1.15725</strain>
    </source>
</reference>
<dbReference type="InterPro" id="IPR036922">
    <property type="entry name" value="Rieske_2Fe-2S_sf"/>
</dbReference>
<evidence type="ECO:0000256" key="1">
    <source>
        <dbReference type="ARBA" id="ARBA00022714"/>
    </source>
</evidence>
<dbReference type="GO" id="GO:0046872">
    <property type="term" value="F:metal ion binding"/>
    <property type="evidence" value="ECO:0007669"/>
    <property type="project" value="UniProtKB-KW"/>
</dbReference>
<dbReference type="RefSeq" id="WP_189041791.1">
    <property type="nucleotide sequence ID" value="NZ_BMJQ01000001.1"/>
</dbReference>
<dbReference type="PANTHER" id="PTHR21496:SF0">
    <property type="entry name" value="RIESKE DOMAIN-CONTAINING PROTEIN"/>
    <property type="match status" value="1"/>
</dbReference>
<dbReference type="SUPFAM" id="SSF50022">
    <property type="entry name" value="ISP domain"/>
    <property type="match status" value="1"/>
</dbReference>
<comment type="caution">
    <text evidence="8">The sequence shown here is derived from an EMBL/GenBank/DDBJ whole genome shotgun (WGS) entry which is preliminary data.</text>
</comment>
<evidence type="ECO:0000313" key="8">
    <source>
        <dbReference type="EMBL" id="GGF01164.1"/>
    </source>
</evidence>
<keyword evidence="9" id="KW-1185">Reference proteome</keyword>
<evidence type="ECO:0000259" key="7">
    <source>
        <dbReference type="PROSITE" id="PS51296"/>
    </source>
</evidence>
<gene>
    <name evidence="8" type="ORF">GCM10011611_03410</name>
</gene>
<dbReference type="AlphaFoldDB" id="A0A8J3E1I2"/>
<comment type="cofactor">
    <cofactor evidence="5">
        <name>[2Fe-2S] cluster</name>
        <dbReference type="ChEBI" id="CHEBI:190135"/>
    </cofactor>
</comment>